<evidence type="ECO:0000313" key="1">
    <source>
        <dbReference type="EMBL" id="GIE44166.1"/>
    </source>
</evidence>
<comment type="caution">
    <text evidence="1">The sequence shown here is derived from an EMBL/GenBank/DDBJ whole genome shotgun (WGS) entry which is preliminary data.</text>
</comment>
<sequence length="63" mass="5936">MGLAEVLDGLPVPELVGGAGLAAALVPVDDGLPDPEPGLGLPVLLAAGGGVGLGVPAWRGDSV</sequence>
<reference evidence="1 2" key="1">
    <citation type="submission" date="2021-01" db="EMBL/GenBank/DDBJ databases">
        <title>Whole genome shotgun sequence of Actinoplanes lobatus NBRC 12513.</title>
        <authorList>
            <person name="Komaki H."/>
            <person name="Tamura T."/>
        </authorList>
    </citation>
    <scope>NUCLEOTIDE SEQUENCE [LARGE SCALE GENOMIC DNA]</scope>
    <source>
        <strain evidence="1 2">NBRC 12513</strain>
    </source>
</reference>
<gene>
    <name evidence="1" type="ORF">Alo02nite_70640</name>
</gene>
<organism evidence="1 2">
    <name type="scientific">Actinoplanes lobatus</name>
    <dbReference type="NCBI Taxonomy" id="113568"/>
    <lineage>
        <taxon>Bacteria</taxon>
        <taxon>Bacillati</taxon>
        <taxon>Actinomycetota</taxon>
        <taxon>Actinomycetes</taxon>
        <taxon>Micromonosporales</taxon>
        <taxon>Micromonosporaceae</taxon>
        <taxon>Actinoplanes</taxon>
    </lineage>
</organism>
<dbReference type="EMBL" id="BOMP01000120">
    <property type="protein sequence ID" value="GIE44166.1"/>
    <property type="molecule type" value="Genomic_DNA"/>
</dbReference>
<name>A0ABQ4AT26_9ACTN</name>
<dbReference type="Proteomes" id="UP000631312">
    <property type="component" value="Unassembled WGS sequence"/>
</dbReference>
<evidence type="ECO:0000313" key="2">
    <source>
        <dbReference type="Proteomes" id="UP000631312"/>
    </source>
</evidence>
<accession>A0ABQ4AT26</accession>
<keyword evidence="2" id="KW-1185">Reference proteome</keyword>
<proteinExistence type="predicted"/>
<protein>
    <submittedName>
        <fullName evidence="1">Uncharacterized protein</fullName>
    </submittedName>
</protein>